<comment type="caution">
    <text evidence="2">The sequence shown here is derived from an EMBL/GenBank/DDBJ whole genome shotgun (WGS) entry which is preliminary data.</text>
</comment>
<dbReference type="AlphaFoldDB" id="A0AAN8MQ33"/>
<evidence type="ECO:0000313" key="3">
    <source>
        <dbReference type="Proteomes" id="UP001313282"/>
    </source>
</evidence>
<accession>A0AAN8MQ33</accession>
<feature type="region of interest" description="Disordered" evidence="1">
    <location>
        <begin position="1"/>
        <end position="116"/>
    </location>
</feature>
<protein>
    <submittedName>
        <fullName evidence="2">Uncharacterized protein</fullName>
    </submittedName>
</protein>
<organism evidence="2 3">
    <name type="scientific">Orbilia javanica</name>
    <dbReference type="NCBI Taxonomy" id="47235"/>
    <lineage>
        <taxon>Eukaryota</taxon>
        <taxon>Fungi</taxon>
        <taxon>Dikarya</taxon>
        <taxon>Ascomycota</taxon>
        <taxon>Pezizomycotina</taxon>
        <taxon>Orbiliomycetes</taxon>
        <taxon>Orbiliales</taxon>
        <taxon>Orbiliaceae</taxon>
        <taxon>Orbilia</taxon>
    </lineage>
</organism>
<keyword evidence="3" id="KW-1185">Reference proteome</keyword>
<reference evidence="2 3" key="1">
    <citation type="submission" date="2019-10" db="EMBL/GenBank/DDBJ databases">
        <authorList>
            <person name="Palmer J.M."/>
        </authorList>
    </citation>
    <scope>NUCLEOTIDE SEQUENCE [LARGE SCALE GENOMIC DNA]</scope>
    <source>
        <strain evidence="2 3">TWF718</strain>
    </source>
</reference>
<dbReference type="Proteomes" id="UP001313282">
    <property type="component" value="Unassembled WGS sequence"/>
</dbReference>
<feature type="compositionally biased region" description="Gly residues" evidence="1">
    <location>
        <begin position="98"/>
        <end position="107"/>
    </location>
</feature>
<evidence type="ECO:0000313" key="2">
    <source>
        <dbReference type="EMBL" id="KAK6342906.1"/>
    </source>
</evidence>
<dbReference type="EMBL" id="JAVHNR010000005">
    <property type="protein sequence ID" value="KAK6342906.1"/>
    <property type="molecule type" value="Genomic_DNA"/>
</dbReference>
<feature type="compositionally biased region" description="Polar residues" evidence="1">
    <location>
        <begin position="43"/>
        <end position="53"/>
    </location>
</feature>
<sequence>MVSPNTSRRASLRLRRKREGTEQPETDEHGTNNNEGADPDGKQQGQDDTSNIQSEKDGHEAEENDQGGPQNKKRKKYHQEKINGPGDKENKRASIGHGRSGNWGYGFGLRRQIRGE</sequence>
<name>A0AAN8MQ33_9PEZI</name>
<gene>
    <name evidence="2" type="ORF">TWF718_008287</name>
</gene>
<proteinExistence type="predicted"/>
<evidence type="ECO:0000256" key="1">
    <source>
        <dbReference type="SAM" id="MobiDB-lite"/>
    </source>
</evidence>